<feature type="region of interest" description="Disordered" evidence="1">
    <location>
        <begin position="156"/>
        <end position="181"/>
    </location>
</feature>
<sequence>MSHMTRMSFDHWMRVETYVGQGCEKGTKKEAVLYFFFEGLSPWMKSIGYKWLRDDDIVAAKFLRFCYEAEYALTKRRTISLLIPEPTHRNYSEDRDTFDYFVTTDDFNEFIDRWSNTIPIIGSRLQYFLIEFCYVWIDVESGRPGLWTLKNLEADGDSEEEDGQNGNLPDMYSKRRKNDLY</sequence>
<dbReference type="AlphaFoldDB" id="A0A6C0KAB7"/>
<protein>
    <submittedName>
        <fullName evidence="2">Uncharacterized protein</fullName>
    </submittedName>
</protein>
<dbReference type="EMBL" id="MN740830">
    <property type="protein sequence ID" value="QHU14101.1"/>
    <property type="molecule type" value="Genomic_DNA"/>
</dbReference>
<organism evidence="2">
    <name type="scientific">viral metagenome</name>
    <dbReference type="NCBI Taxonomy" id="1070528"/>
    <lineage>
        <taxon>unclassified sequences</taxon>
        <taxon>metagenomes</taxon>
        <taxon>organismal metagenomes</taxon>
    </lineage>
</organism>
<name>A0A6C0KAB7_9ZZZZ</name>
<accession>A0A6C0KAB7</accession>
<proteinExistence type="predicted"/>
<reference evidence="2" key="1">
    <citation type="journal article" date="2020" name="Nature">
        <title>Giant virus diversity and host interactions through global metagenomics.</title>
        <authorList>
            <person name="Schulz F."/>
            <person name="Roux S."/>
            <person name="Paez-Espino D."/>
            <person name="Jungbluth S."/>
            <person name="Walsh D.A."/>
            <person name="Denef V.J."/>
            <person name="McMahon K.D."/>
            <person name="Konstantinidis K.T."/>
            <person name="Eloe-Fadrosh E.A."/>
            <person name="Kyrpides N.C."/>
            <person name="Woyke T."/>
        </authorList>
    </citation>
    <scope>NUCLEOTIDE SEQUENCE</scope>
    <source>
        <strain evidence="2">GVMAG-S-1101182-85</strain>
    </source>
</reference>
<evidence type="ECO:0000313" key="2">
    <source>
        <dbReference type="EMBL" id="QHU14101.1"/>
    </source>
</evidence>
<evidence type="ECO:0000256" key="1">
    <source>
        <dbReference type="SAM" id="MobiDB-lite"/>
    </source>
</evidence>